<feature type="transmembrane region" description="Helical" evidence="6">
    <location>
        <begin position="118"/>
        <end position="141"/>
    </location>
</feature>
<accession>A0A166UJM7</accession>
<dbReference type="PANTHER" id="PTHR43791">
    <property type="entry name" value="PERMEASE-RELATED"/>
    <property type="match status" value="1"/>
</dbReference>
<dbReference type="GO" id="GO:0022857">
    <property type="term" value="F:transmembrane transporter activity"/>
    <property type="evidence" value="ECO:0007669"/>
    <property type="project" value="TreeGrafter"/>
</dbReference>
<dbReference type="SUPFAM" id="SSF103473">
    <property type="entry name" value="MFS general substrate transporter"/>
    <property type="match status" value="1"/>
</dbReference>
<sequence>MAVSYLFQLPDKSALSYTAFIGLRDDMHLSGSEYPWASSIYYFHFLVASYRAVSLVPRFPVCKILGVLGWGAILMFTALYFKIGGLLANHIMLRIDGAAIASSLSICGLHLVPPLRHGAWFLCNTVINIFGGIVAYSIGYIKSIAPWKSRCLPHIQRHYCCGLACHFFLLPGTPTKVRFLTGADHIKAIERVKEKLTGINSDKLKRYQCVEAMTDIQAWLLFTIQTSVQIANGGVHGFRSIFIKGMGFSTLNILLLT</sequence>
<keyword evidence="8" id="KW-1185">Reference proteome</keyword>
<evidence type="ECO:0000313" key="7">
    <source>
        <dbReference type="EMBL" id="KZL73478.1"/>
    </source>
</evidence>
<reference evidence="7 8" key="1">
    <citation type="submission" date="2015-06" db="EMBL/GenBank/DDBJ databases">
        <title>Survival trade-offs in plant roots during colonization by closely related pathogenic and mutualistic fungi.</title>
        <authorList>
            <person name="Hacquard S."/>
            <person name="Kracher B."/>
            <person name="Hiruma K."/>
            <person name="Weinman A."/>
            <person name="Muench P."/>
            <person name="Garrido Oter R."/>
            <person name="Ver Loren van Themaat E."/>
            <person name="Dallerey J.-F."/>
            <person name="Damm U."/>
            <person name="Henrissat B."/>
            <person name="Lespinet O."/>
            <person name="Thon M."/>
            <person name="Kemen E."/>
            <person name="McHardy A.C."/>
            <person name="Schulze-Lefert P."/>
            <person name="O'Connell R.J."/>
        </authorList>
    </citation>
    <scope>NUCLEOTIDE SEQUENCE [LARGE SCALE GENOMIC DNA]</scope>
    <source>
        <strain evidence="7 8">MAFF 238704</strain>
    </source>
</reference>
<dbReference type="InterPro" id="IPR036259">
    <property type="entry name" value="MFS_trans_sf"/>
</dbReference>
<comment type="subcellular location">
    <subcellularLocation>
        <location evidence="1">Membrane</location>
        <topology evidence="1">Multi-pass membrane protein</topology>
    </subcellularLocation>
</comment>
<evidence type="ECO:0000256" key="4">
    <source>
        <dbReference type="ARBA" id="ARBA00022989"/>
    </source>
</evidence>
<evidence type="ECO:0000256" key="6">
    <source>
        <dbReference type="SAM" id="Phobius"/>
    </source>
</evidence>
<gene>
    <name evidence="7" type="ORF">CI238_12019</name>
</gene>
<keyword evidence="5 6" id="KW-0472">Membrane</keyword>
<proteinExistence type="predicted"/>
<name>A0A166UJM7_COLIC</name>
<evidence type="ECO:0000256" key="2">
    <source>
        <dbReference type="ARBA" id="ARBA00022448"/>
    </source>
</evidence>
<dbReference type="AlphaFoldDB" id="A0A166UJM7"/>
<dbReference type="GO" id="GO:0016020">
    <property type="term" value="C:membrane"/>
    <property type="evidence" value="ECO:0007669"/>
    <property type="project" value="UniProtKB-SubCell"/>
</dbReference>
<dbReference type="Proteomes" id="UP000076584">
    <property type="component" value="Unassembled WGS sequence"/>
</dbReference>
<evidence type="ECO:0000313" key="8">
    <source>
        <dbReference type="Proteomes" id="UP000076584"/>
    </source>
</evidence>
<comment type="caution">
    <text evidence="7">The sequence shown here is derived from an EMBL/GenBank/DDBJ whole genome shotgun (WGS) entry which is preliminary data.</text>
</comment>
<keyword evidence="4 6" id="KW-1133">Transmembrane helix</keyword>
<evidence type="ECO:0000256" key="5">
    <source>
        <dbReference type="ARBA" id="ARBA00023136"/>
    </source>
</evidence>
<evidence type="ECO:0000256" key="1">
    <source>
        <dbReference type="ARBA" id="ARBA00004141"/>
    </source>
</evidence>
<dbReference type="EMBL" id="LFIW01002349">
    <property type="protein sequence ID" value="KZL73478.1"/>
    <property type="molecule type" value="Genomic_DNA"/>
</dbReference>
<dbReference type="PANTHER" id="PTHR43791:SF103">
    <property type="entry name" value="MAJOR FACILITATOR SUPERFAMILY (MFS) PROFILE DOMAIN-CONTAINING PROTEIN-RELATED"/>
    <property type="match status" value="1"/>
</dbReference>
<feature type="transmembrane region" description="Helical" evidence="6">
    <location>
        <begin position="64"/>
        <end position="81"/>
    </location>
</feature>
<dbReference type="Gene3D" id="1.20.1250.20">
    <property type="entry name" value="MFS general substrate transporter like domains"/>
    <property type="match status" value="1"/>
</dbReference>
<keyword evidence="3 6" id="KW-0812">Transmembrane</keyword>
<feature type="transmembrane region" description="Helical" evidence="6">
    <location>
        <begin position="34"/>
        <end position="52"/>
    </location>
</feature>
<keyword evidence="2" id="KW-0813">Transport</keyword>
<evidence type="ECO:0000256" key="3">
    <source>
        <dbReference type="ARBA" id="ARBA00022692"/>
    </source>
</evidence>
<organism evidence="7 8">
    <name type="scientific">Colletotrichum incanum</name>
    <name type="common">Soybean anthracnose fungus</name>
    <dbReference type="NCBI Taxonomy" id="1573173"/>
    <lineage>
        <taxon>Eukaryota</taxon>
        <taxon>Fungi</taxon>
        <taxon>Dikarya</taxon>
        <taxon>Ascomycota</taxon>
        <taxon>Pezizomycotina</taxon>
        <taxon>Sordariomycetes</taxon>
        <taxon>Hypocreomycetidae</taxon>
        <taxon>Glomerellales</taxon>
        <taxon>Glomerellaceae</taxon>
        <taxon>Colletotrichum</taxon>
        <taxon>Colletotrichum spaethianum species complex</taxon>
    </lineage>
</organism>
<protein>
    <submittedName>
        <fullName evidence="7">Major facilitator superfamily transporter</fullName>
    </submittedName>
</protein>